<name>A0A6M3LX21_9ZZZZ</name>
<evidence type="ECO:0000313" key="1">
    <source>
        <dbReference type="EMBL" id="QJA97148.1"/>
    </source>
</evidence>
<protein>
    <submittedName>
        <fullName evidence="1">Uncharacterized protein</fullName>
    </submittedName>
</protein>
<reference evidence="1" key="1">
    <citation type="submission" date="2020-03" db="EMBL/GenBank/DDBJ databases">
        <title>The deep terrestrial virosphere.</title>
        <authorList>
            <person name="Holmfeldt K."/>
            <person name="Nilsson E."/>
            <person name="Simone D."/>
            <person name="Lopez-Fernandez M."/>
            <person name="Wu X."/>
            <person name="de Brujin I."/>
            <person name="Lundin D."/>
            <person name="Andersson A."/>
            <person name="Bertilsson S."/>
            <person name="Dopson M."/>
        </authorList>
    </citation>
    <scope>NUCLEOTIDE SEQUENCE</scope>
    <source>
        <strain evidence="1">MM415B06612</strain>
    </source>
</reference>
<dbReference type="AlphaFoldDB" id="A0A6M3LX21"/>
<proteinExistence type="predicted"/>
<sequence>MSEIKHYYEEAQDPEVVKNELATFVVWGLMNDRTKAVLTFHGLIWWPGPDIVPGLTDKGFGMAYRLGLFQQVADSGDTDNAYYEILGEGSKV</sequence>
<accession>A0A6M3LX21</accession>
<gene>
    <name evidence="1" type="ORF">MM415B06612_0002</name>
</gene>
<dbReference type="EMBL" id="MT143467">
    <property type="protein sequence ID" value="QJA97148.1"/>
    <property type="molecule type" value="Genomic_DNA"/>
</dbReference>
<organism evidence="1">
    <name type="scientific">viral metagenome</name>
    <dbReference type="NCBI Taxonomy" id="1070528"/>
    <lineage>
        <taxon>unclassified sequences</taxon>
        <taxon>metagenomes</taxon>
        <taxon>organismal metagenomes</taxon>
    </lineage>
</organism>